<proteinExistence type="predicted"/>
<dbReference type="PANTHER" id="PTHR31476:SF10">
    <property type="entry name" value="OS04G0546100 PROTEIN"/>
    <property type="match status" value="1"/>
</dbReference>
<gene>
    <name evidence="3" type="ORF">RND81_12G045100</name>
</gene>
<reference evidence="3" key="1">
    <citation type="submission" date="2024-03" db="EMBL/GenBank/DDBJ databases">
        <title>WGS assembly of Saponaria officinalis var. Norfolk2.</title>
        <authorList>
            <person name="Jenkins J."/>
            <person name="Shu S."/>
            <person name="Grimwood J."/>
            <person name="Barry K."/>
            <person name="Goodstein D."/>
            <person name="Schmutz J."/>
            <person name="Leebens-Mack J."/>
            <person name="Osbourn A."/>
        </authorList>
    </citation>
    <scope>NUCLEOTIDE SEQUENCE [LARGE SCALE GENOMIC DNA]</scope>
    <source>
        <strain evidence="3">JIC</strain>
    </source>
</reference>
<dbReference type="InterPro" id="IPR021099">
    <property type="entry name" value="PORR_domain"/>
</dbReference>
<feature type="compositionally biased region" description="Acidic residues" evidence="1">
    <location>
        <begin position="398"/>
        <end position="422"/>
    </location>
</feature>
<dbReference type="Proteomes" id="UP001443914">
    <property type="component" value="Unassembled WGS sequence"/>
</dbReference>
<feature type="region of interest" description="Disordered" evidence="1">
    <location>
        <begin position="384"/>
        <end position="422"/>
    </location>
</feature>
<organism evidence="3 4">
    <name type="scientific">Saponaria officinalis</name>
    <name type="common">Common soapwort</name>
    <name type="synonym">Lychnis saponaria</name>
    <dbReference type="NCBI Taxonomy" id="3572"/>
    <lineage>
        <taxon>Eukaryota</taxon>
        <taxon>Viridiplantae</taxon>
        <taxon>Streptophyta</taxon>
        <taxon>Embryophyta</taxon>
        <taxon>Tracheophyta</taxon>
        <taxon>Spermatophyta</taxon>
        <taxon>Magnoliopsida</taxon>
        <taxon>eudicotyledons</taxon>
        <taxon>Gunneridae</taxon>
        <taxon>Pentapetalae</taxon>
        <taxon>Caryophyllales</taxon>
        <taxon>Caryophyllaceae</taxon>
        <taxon>Caryophylleae</taxon>
        <taxon>Saponaria</taxon>
    </lineage>
</organism>
<dbReference type="GO" id="GO:0003723">
    <property type="term" value="F:RNA binding"/>
    <property type="evidence" value="ECO:0007669"/>
    <property type="project" value="InterPro"/>
</dbReference>
<evidence type="ECO:0000259" key="2">
    <source>
        <dbReference type="Pfam" id="PF11955"/>
    </source>
</evidence>
<protein>
    <recommendedName>
        <fullName evidence="2">PORR domain-containing protein</fullName>
    </recommendedName>
</protein>
<accession>A0AAW1H6C9</accession>
<feature type="domain" description="PORR" evidence="2">
    <location>
        <begin position="33"/>
        <end position="365"/>
    </location>
</feature>
<comment type="caution">
    <text evidence="3">The sequence shown here is derived from an EMBL/GenBank/DDBJ whole genome shotgun (WGS) entry which is preliminary data.</text>
</comment>
<dbReference type="EMBL" id="JBDFQZ010000012">
    <property type="protein sequence ID" value="KAK9671650.1"/>
    <property type="molecule type" value="Genomic_DNA"/>
</dbReference>
<dbReference type="InterPro" id="IPR045040">
    <property type="entry name" value="PORR_fam"/>
</dbReference>
<dbReference type="AlphaFoldDB" id="A0AAW1H6C9"/>
<evidence type="ECO:0000313" key="4">
    <source>
        <dbReference type="Proteomes" id="UP001443914"/>
    </source>
</evidence>
<dbReference type="PANTHER" id="PTHR31476">
    <property type="entry name" value="PROTEIN WHAT'S THIS FACTOR 1 HOMOLOG, CHLOROPLASTIC"/>
    <property type="match status" value="1"/>
</dbReference>
<evidence type="ECO:0000256" key="1">
    <source>
        <dbReference type="SAM" id="MobiDB-lite"/>
    </source>
</evidence>
<keyword evidence="4" id="KW-1185">Reference proteome</keyword>
<name>A0AAW1H6C9_SAPOF</name>
<sequence length="422" mass="49111">MLKNSLKPHFITSFSNYNQQQCRYITKVRLKWVKNKTLDHIIDKETDVKAAMLVKDAIKRSPTSYVTSKTVCDWQKPLGLTFPVVRFLRRYPTLFREFPHFRYQNLPCFSLTDVALTLDEQEQLIYDSNELGFVEKLCRVLMMMNSRSVPLKSLYLLKWDLGLPDKFEKLVVEKYPDWFRVSKGSNGLPCLSLVEWRDEFAVSALERSGEISGLRGNDYREFKKGNTLLTFPMSFPRGYGGQKKVQAWMEEFHKLPYISPYEDCTNLDPTSEVMEKRVVGLLHEFLNLTIHKKTKRNYLRSLRGELVLPHRFTRIFTRYPGIFYLSLKCKTTTVTLREGYRKGKLVDPHPLALLRNKFYHVMRTGLLYRGKGVNFLSPEDCLLDNPQGDEAGEHSETEGDECEVEDGSWEGEDSDISDSDTD</sequence>
<evidence type="ECO:0000313" key="3">
    <source>
        <dbReference type="EMBL" id="KAK9671650.1"/>
    </source>
</evidence>
<dbReference type="Pfam" id="PF11955">
    <property type="entry name" value="PORR"/>
    <property type="match status" value="1"/>
</dbReference>